<reference evidence="1 2" key="1">
    <citation type="submission" date="2016-12" db="EMBL/GenBank/DDBJ databases">
        <title>The genomes of Aspergillus section Nigri reveals drivers in fungal speciation.</title>
        <authorList>
            <consortium name="DOE Joint Genome Institute"/>
            <person name="Vesth T.C."/>
            <person name="Nybo J."/>
            <person name="Theobald S."/>
            <person name="Brandl J."/>
            <person name="Frisvad J.C."/>
            <person name="Nielsen K.F."/>
            <person name="Lyhne E.K."/>
            <person name="Kogle M.E."/>
            <person name="Kuo A."/>
            <person name="Riley R."/>
            <person name="Clum A."/>
            <person name="Nolan M."/>
            <person name="Lipzen A."/>
            <person name="Salamov A."/>
            <person name="Henrissat B."/>
            <person name="Wiebenga A."/>
            <person name="De Vries R.P."/>
            <person name="Grigoriev I.V."/>
            <person name="Mortensen U.H."/>
            <person name="Andersen M.R."/>
            <person name="Baker S.E."/>
        </authorList>
    </citation>
    <scope>NUCLEOTIDE SEQUENCE [LARGE SCALE GENOMIC DNA]</scope>
    <source>
        <strain evidence="1 2">CBS 117.55</strain>
    </source>
</reference>
<protein>
    <submittedName>
        <fullName evidence="1">Uncharacterized protein</fullName>
    </submittedName>
</protein>
<evidence type="ECO:0000313" key="1">
    <source>
        <dbReference type="EMBL" id="PWY87469.1"/>
    </source>
</evidence>
<sequence length="130" mass="14385">MAGHDNSAWPAQAGRETVNTFTNTTELCWPTPSRRCLKPVPALGTPGKPTPNSLSLSLRALKWTRRRGQPRTPQLSPLLILLFTLSAILPRLRIPPARPRESLLACRVVCRSLHHQDVEDMVDETTAATS</sequence>
<proteinExistence type="predicted"/>
<comment type="caution">
    <text evidence="1">The sequence shown here is derived from an EMBL/GenBank/DDBJ whole genome shotgun (WGS) entry which is preliminary data.</text>
</comment>
<dbReference type="Proteomes" id="UP000247233">
    <property type="component" value="Unassembled WGS sequence"/>
</dbReference>
<dbReference type="AlphaFoldDB" id="A0A317WM84"/>
<evidence type="ECO:0000313" key="2">
    <source>
        <dbReference type="Proteomes" id="UP000247233"/>
    </source>
</evidence>
<gene>
    <name evidence="1" type="ORF">BO70DRAFT_194956</name>
</gene>
<keyword evidence="2" id="KW-1185">Reference proteome</keyword>
<name>A0A317WM84_9EURO</name>
<organism evidence="1 2">
    <name type="scientific">Aspergillus heteromorphus CBS 117.55</name>
    <dbReference type="NCBI Taxonomy" id="1448321"/>
    <lineage>
        <taxon>Eukaryota</taxon>
        <taxon>Fungi</taxon>
        <taxon>Dikarya</taxon>
        <taxon>Ascomycota</taxon>
        <taxon>Pezizomycotina</taxon>
        <taxon>Eurotiomycetes</taxon>
        <taxon>Eurotiomycetidae</taxon>
        <taxon>Eurotiales</taxon>
        <taxon>Aspergillaceae</taxon>
        <taxon>Aspergillus</taxon>
        <taxon>Aspergillus subgen. Circumdati</taxon>
    </lineage>
</organism>
<dbReference type="RefSeq" id="XP_025401352.1">
    <property type="nucleotide sequence ID" value="XM_025538537.1"/>
</dbReference>
<accession>A0A317WM84</accession>
<dbReference type="GeneID" id="37060774"/>
<dbReference type="VEuPathDB" id="FungiDB:BO70DRAFT_194956"/>
<dbReference type="EMBL" id="MSFL01000006">
    <property type="protein sequence ID" value="PWY87469.1"/>
    <property type="molecule type" value="Genomic_DNA"/>
</dbReference>